<protein>
    <submittedName>
        <fullName evidence="2">Uncharacterized protein</fullName>
    </submittedName>
</protein>
<dbReference type="VEuPathDB" id="FungiDB:An04g01000"/>
<name>A0AAJ8BQK4_ASPNG</name>
<feature type="region of interest" description="Disordered" evidence="1">
    <location>
        <begin position="1"/>
        <end position="51"/>
    </location>
</feature>
<gene>
    <name evidence="2" type="ORF">An04g01000</name>
</gene>
<accession>A0AAJ8BQK4</accession>
<sequence>MARGKGRFMFSRRGGARAGRKTEEREEGRVDRGRRTAGVGHKVPPSGHPLYSGHFLARPKRQMRPASGAGHRICPLSIGGNPLARPPMAVARSTIGRNRVAMEVLGETRICPARQEILQTGGSPDISLPIGLAPPAARETRCLSSLLPPCSPVSPDVGEWAAITVIPILLEDCPGRTRFTGRSDHATTMGSSPVSLVESNKVVVARCCRSMSKFPDPTWSGASLPISCLANPCRAARTNQQFTLTKHHDSHAGSCPPHIPEC</sequence>
<dbReference type="GeneID" id="84590809"/>
<reference evidence="2" key="2">
    <citation type="submission" date="2025-08" db="UniProtKB">
        <authorList>
            <consortium name="RefSeq"/>
        </authorList>
    </citation>
    <scope>IDENTIFICATION</scope>
</reference>
<feature type="compositionally biased region" description="Basic and acidic residues" evidence="1">
    <location>
        <begin position="20"/>
        <end position="34"/>
    </location>
</feature>
<evidence type="ECO:0000256" key="1">
    <source>
        <dbReference type="SAM" id="MobiDB-lite"/>
    </source>
</evidence>
<dbReference type="RefSeq" id="XP_059600465.1">
    <property type="nucleotide sequence ID" value="XM_059747297.1"/>
</dbReference>
<reference evidence="2" key="1">
    <citation type="submission" date="2025-02" db="EMBL/GenBank/DDBJ databases">
        <authorList>
            <consortium name="NCBI Genome Project"/>
        </authorList>
    </citation>
    <scope>NUCLEOTIDE SEQUENCE</scope>
</reference>
<evidence type="ECO:0000313" key="2">
    <source>
        <dbReference type="RefSeq" id="XP_059600465.1"/>
    </source>
</evidence>
<dbReference type="AlphaFoldDB" id="A0AAJ8BQK4"/>
<dbReference type="KEGG" id="ang:An04g01000"/>
<proteinExistence type="predicted"/>
<organism evidence="2">
    <name type="scientific">Aspergillus niger</name>
    <dbReference type="NCBI Taxonomy" id="5061"/>
    <lineage>
        <taxon>Eukaryota</taxon>
        <taxon>Fungi</taxon>
        <taxon>Dikarya</taxon>
        <taxon>Ascomycota</taxon>
        <taxon>Pezizomycotina</taxon>
        <taxon>Eurotiomycetes</taxon>
        <taxon>Eurotiomycetidae</taxon>
        <taxon>Eurotiales</taxon>
        <taxon>Aspergillaceae</taxon>
        <taxon>Aspergillus</taxon>
        <taxon>Aspergillus subgen. Circumdati</taxon>
    </lineage>
</organism>